<evidence type="ECO:0000256" key="2">
    <source>
        <dbReference type="ARBA" id="ARBA00022692"/>
    </source>
</evidence>
<dbReference type="GO" id="GO:0015165">
    <property type="term" value="F:pyrimidine nucleotide-sugar transmembrane transporter activity"/>
    <property type="evidence" value="ECO:0007669"/>
    <property type="project" value="InterPro"/>
</dbReference>
<feature type="region of interest" description="Disordered" evidence="5">
    <location>
        <begin position="29"/>
        <end position="63"/>
    </location>
</feature>
<evidence type="ECO:0000256" key="3">
    <source>
        <dbReference type="ARBA" id="ARBA00022989"/>
    </source>
</evidence>
<gene>
    <name evidence="7" type="ORF">TSPGSL018_4356</name>
</gene>
<evidence type="ECO:0000256" key="4">
    <source>
        <dbReference type="ARBA" id="ARBA00023136"/>
    </source>
</evidence>
<protein>
    <submittedName>
        <fullName evidence="7">Cmp-sialic acid transporter 1-like</fullName>
    </submittedName>
</protein>
<dbReference type="GO" id="GO:0000139">
    <property type="term" value="C:Golgi membrane"/>
    <property type="evidence" value="ECO:0007669"/>
    <property type="project" value="InterPro"/>
</dbReference>
<organism evidence="7">
    <name type="scientific">Tetraselmis sp. GSL018</name>
    <dbReference type="NCBI Taxonomy" id="582737"/>
    <lineage>
        <taxon>Eukaryota</taxon>
        <taxon>Viridiplantae</taxon>
        <taxon>Chlorophyta</taxon>
        <taxon>core chlorophytes</taxon>
        <taxon>Chlorodendrophyceae</taxon>
        <taxon>Chlorodendrales</taxon>
        <taxon>Chlorodendraceae</taxon>
        <taxon>Tetraselmis</taxon>
    </lineage>
</organism>
<keyword evidence="3 6" id="KW-1133">Transmembrane helix</keyword>
<name>A0A061SCW7_9CHLO</name>
<feature type="transmembrane region" description="Helical" evidence="6">
    <location>
        <begin position="145"/>
        <end position="165"/>
    </location>
</feature>
<dbReference type="AlphaFoldDB" id="A0A061SCW7"/>
<evidence type="ECO:0000256" key="1">
    <source>
        <dbReference type="ARBA" id="ARBA00004141"/>
    </source>
</evidence>
<feature type="transmembrane region" description="Helical" evidence="6">
    <location>
        <begin position="300"/>
        <end position="323"/>
    </location>
</feature>
<reference evidence="7" key="1">
    <citation type="submission" date="2014-05" db="EMBL/GenBank/DDBJ databases">
        <title>The transcriptome of the halophilic microalga Tetraselmis sp. GSL018 isolated from the Great Salt Lake, Utah.</title>
        <authorList>
            <person name="Jinkerson R.E."/>
            <person name="D'Adamo S."/>
            <person name="Posewitz M.C."/>
        </authorList>
    </citation>
    <scope>NUCLEOTIDE SEQUENCE</scope>
    <source>
        <strain evidence="7">GSL018</strain>
    </source>
</reference>
<dbReference type="NCBIfam" id="TIGR00803">
    <property type="entry name" value="nst"/>
    <property type="match status" value="1"/>
</dbReference>
<feature type="transmembrane region" description="Helical" evidence="6">
    <location>
        <begin position="330"/>
        <end position="347"/>
    </location>
</feature>
<accession>A0A061SCW7</accession>
<dbReference type="Pfam" id="PF04142">
    <property type="entry name" value="Nuc_sug_transp"/>
    <property type="match status" value="1"/>
</dbReference>
<feature type="transmembrane region" description="Helical" evidence="6">
    <location>
        <begin position="171"/>
        <end position="192"/>
    </location>
</feature>
<dbReference type="EMBL" id="GBEZ01002012">
    <property type="protein sequence ID" value="JAC83007.1"/>
    <property type="molecule type" value="Transcribed_RNA"/>
</dbReference>
<keyword evidence="2 6" id="KW-0812">Transmembrane</keyword>
<proteinExistence type="predicted"/>
<sequence>MPGAGTIATAQRHLKNCVRLFPRGARMGLLDTPEAGRGEDELPVSSQATAGDGGPGSGTKGKEAIKEGAGTMVKSVAFAGQVLLTCSVALITQASKRGGASYTYNTLTVPFFSEVLKLLLSVALLTRECLSSSSPPFRFSVRNLLAASVPALLYLITNNFNFIIIHEIGALSFQILNNFKIVTAAILFQIIMRRQLTPLQWRGILLLTVGSLLSQLKDCSTGGFAMTGTAKGYLLKTVNCTLTSFAGVYCEKFLKHTSDSIHYQNLQLYFWGTLFASTSLVVSGSSSGGGLQELWRGQNLYSVSLIFNYAFVGLATAFVLKYLDNIAKNFAAVTAMFVAALAANVLFQEPLTIHLAIGLAVAGMAADLYVRHNRLAPSP</sequence>
<dbReference type="InterPro" id="IPR007271">
    <property type="entry name" value="Nuc_sug_transpt"/>
</dbReference>
<feature type="transmembrane region" description="Helical" evidence="6">
    <location>
        <begin position="353"/>
        <end position="370"/>
    </location>
</feature>
<feature type="transmembrane region" description="Helical" evidence="6">
    <location>
        <begin position="268"/>
        <end position="288"/>
    </location>
</feature>
<dbReference type="PANTHER" id="PTHR10231">
    <property type="entry name" value="NUCLEOTIDE-SUGAR TRANSMEMBRANE TRANSPORTER"/>
    <property type="match status" value="1"/>
</dbReference>
<comment type="subcellular location">
    <subcellularLocation>
        <location evidence="1">Membrane</location>
        <topology evidence="1">Multi-pass membrane protein</topology>
    </subcellularLocation>
</comment>
<evidence type="ECO:0000256" key="6">
    <source>
        <dbReference type="SAM" id="Phobius"/>
    </source>
</evidence>
<keyword evidence="4 6" id="KW-0472">Membrane</keyword>
<evidence type="ECO:0000256" key="5">
    <source>
        <dbReference type="SAM" id="MobiDB-lite"/>
    </source>
</evidence>
<evidence type="ECO:0000313" key="7">
    <source>
        <dbReference type="EMBL" id="JAC83007.1"/>
    </source>
</evidence>